<feature type="active site" description="Proton donor" evidence="9">
    <location>
        <position position="144"/>
    </location>
</feature>
<dbReference type="HOGENOM" id="CLU_012430_1_0_5"/>
<keyword evidence="5 8" id="KW-0378">Hydrolase</keyword>
<evidence type="ECO:0000259" key="11">
    <source>
        <dbReference type="Pfam" id="PF02449"/>
    </source>
</evidence>
<name>A9D0J2_HOEPD</name>
<dbReference type="SUPFAM" id="SSF52317">
    <property type="entry name" value="Class I glutamine amidotransferase-like"/>
    <property type="match status" value="1"/>
</dbReference>
<dbReference type="InterPro" id="IPR017853">
    <property type="entry name" value="GH"/>
</dbReference>
<dbReference type="Gene3D" id="3.20.20.80">
    <property type="entry name" value="Glycosidases"/>
    <property type="match status" value="1"/>
</dbReference>
<dbReference type="RefSeq" id="WP_007196268.1">
    <property type="nucleotide sequence ID" value="NZ_CM002917.1"/>
</dbReference>
<feature type="binding site" evidence="10">
    <location>
        <position position="143"/>
    </location>
    <ligand>
        <name>substrate</name>
    </ligand>
</feature>
<sequence>MNRTLGVCYYPEHWPEAQWVEDAARMASLGIVHVRIGEFAWSRLEPRRGVYEFDWLGRAIDVLHQAGLKVVLGTPTATPPKWLVDEMPDMLPVGADGLTRKFGSRRHYDFAHDGYLEECKRITLALAKAFGAHPGIAAWQTDNEYDCHNTTLSYSPAAKAGFQAWLQRKYQSPEALNRAWGNVFWSMEISEFSEVELPNLTVTEPNPTHVMDFRRFASDMVVRFNKAQADIIRAHSPGRDVIHNFMGRTLVFDHFDVGADLDISSWDSYPLGFLEDRSDQNDDWKRQFAHAGDPDFQAFHHDLYRATSKGRWWVMEQQPGPVNWAPHNPAPRNGMVRLWSWEAFAHGAETVSYFRWRQAPFAQEQMHAGLLRSDSVEAQGFHEAAQVSSELGALDRELSDSAGKADVAIVFDYPSAWAWEIQPQGREFDYFRLVFDFYRTMRRLGLSIDIVPASAPDLEGYGLVTIPGLFTWTPALIEAVRAYQGHVLIGPRSGSKTADFAIPDSLPPALPKDILDVRVTHVESLREDTPVYLAEGGSFQYWREFLEAGPETENILTTGDGVPGLVAQGNRRYLGGWPDQGLLYDIIMRLASRGGLVTKELRDGLRLRRHGNHVFAFNYGATAFDLSALGWTGKPLLGDLMIEPSGVAITPLSRAGS</sequence>
<keyword evidence="4" id="KW-0479">Metal-binding</keyword>
<dbReference type="Pfam" id="PF02449">
    <property type="entry name" value="Glyco_hydro_42"/>
    <property type="match status" value="1"/>
</dbReference>
<feature type="domain" description="Glycoside hydrolase family 42 N-terminal" evidence="11">
    <location>
        <begin position="8"/>
        <end position="392"/>
    </location>
</feature>
<keyword evidence="6" id="KW-0862">Zinc</keyword>
<dbReference type="GO" id="GO:0005975">
    <property type="term" value="P:carbohydrate metabolic process"/>
    <property type="evidence" value="ECO:0007669"/>
    <property type="project" value="InterPro"/>
</dbReference>
<dbReference type="PANTHER" id="PTHR36447">
    <property type="entry name" value="BETA-GALACTOSIDASE GANA"/>
    <property type="match status" value="1"/>
</dbReference>
<evidence type="ECO:0000256" key="4">
    <source>
        <dbReference type="ARBA" id="ARBA00022723"/>
    </source>
</evidence>
<dbReference type="InterPro" id="IPR003476">
    <property type="entry name" value="Glyco_hydro_42"/>
</dbReference>
<comment type="caution">
    <text evidence="13">The sequence shown here is derived from an EMBL/GenBank/DDBJ whole genome shotgun (WGS) entry which is preliminary data.</text>
</comment>
<dbReference type="EC" id="3.2.1.23" evidence="3 8"/>
<dbReference type="Gene3D" id="2.60.40.1180">
    <property type="entry name" value="Golgi alpha-mannosidase II"/>
    <property type="match status" value="1"/>
</dbReference>
<evidence type="ECO:0000256" key="3">
    <source>
        <dbReference type="ARBA" id="ARBA00012756"/>
    </source>
</evidence>
<feature type="active site" description="Nucleophile" evidence="9">
    <location>
        <position position="316"/>
    </location>
</feature>
<evidence type="ECO:0000256" key="5">
    <source>
        <dbReference type="ARBA" id="ARBA00022801"/>
    </source>
</evidence>
<reference evidence="13 14" key="2">
    <citation type="submission" date="2012-06" db="EMBL/GenBank/DDBJ databases">
        <authorList>
            <person name="Fiebig A."/>
        </authorList>
    </citation>
    <scope>NUCLEOTIDE SEQUENCE [LARGE SCALE GENOMIC DNA]</scope>
    <source>
        <strain evidence="13 14">DFL-43</strain>
    </source>
</reference>
<feature type="binding site" evidence="10">
    <location>
        <position position="324"/>
    </location>
    <ligand>
        <name>substrate</name>
    </ligand>
</feature>
<evidence type="ECO:0000256" key="2">
    <source>
        <dbReference type="ARBA" id="ARBA00005940"/>
    </source>
</evidence>
<evidence type="ECO:0000256" key="10">
    <source>
        <dbReference type="PIRSR" id="PIRSR001084-2"/>
    </source>
</evidence>
<organism evidence="13 14">
    <name type="scientific">Hoeflea phototrophica (strain DSM 17068 / NCIMB 14078 / DFL-43)</name>
    <dbReference type="NCBI Taxonomy" id="411684"/>
    <lineage>
        <taxon>Bacteria</taxon>
        <taxon>Pseudomonadati</taxon>
        <taxon>Pseudomonadota</taxon>
        <taxon>Alphaproteobacteria</taxon>
        <taxon>Hyphomicrobiales</taxon>
        <taxon>Rhizobiaceae</taxon>
        <taxon>Hoeflea</taxon>
    </lineage>
</organism>
<dbReference type="PIRSF" id="PIRSF001084">
    <property type="entry name" value="B-galactosidase"/>
    <property type="match status" value="1"/>
</dbReference>
<dbReference type="InterPro" id="IPR013529">
    <property type="entry name" value="Glyco_hydro_42_N"/>
</dbReference>
<dbReference type="InterPro" id="IPR013738">
    <property type="entry name" value="Beta_galactosidase_Trimer"/>
</dbReference>
<dbReference type="GO" id="GO:0009341">
    <property type="term" value="C:beta-galactosidase complex"/>
    <property type="evidence" value="ECO:0007669"/>
    <property type="project" value="InterPro"/>
</dbReference>
<dbReference type="Gene3D" id="3.40.50.880">
    <property type="match status" value="1"/>
</dbReference>
<comment type="similarity">
    <text evidence="2 8">Belongs to the glycosyl hydrolase 42 family.</text>
</comment>
<gene>
    <name evidence="13" type="ORF">HPDFL43_02380</name>
</gene>
<keyword evidence="7 8" id="KW-0326">Glycosidase</keyword>
<feature type="domain" description="Beta-galactosidase trimerisation" evidence="12">
    <location>
        <begin position="405"/>
        <end position="594"/>
    </location>
</feature>
<evidence type="ECO:0000256" key="8">
    <source>
        <dbReference type="PIRNR" id="PIRNR001084"/>
    </source>
</evidence>
<dbReference type="SUPFAM" id="SSF51445">
    <property type="entry name" value="(Trans)glycosidases"/>
    <property type="match status" value="1"/>
</dbReference>
<evidence type="ECO:0000313" key="13">
    <source>
        <dbReference type="EMBL" id="EDQ35007.1"/>
    </source>
</evidence>
<comment type="catalytic activity">
    <reaction evidence="1 8">
        <text>Hydrolysis of terminal non-reducing beta-D-galactose residues in beta-D-galactosides.</text>
        <dbReference type="EC" id="3.2.1.23"/>
    </reaction>
</comment>
<accession>A9D0J2</accession>
<feature type="binding site" evidence="10">
    <location>
        <position position="105"/>
    </location>
    <ligand>
        <name>substrate</name>
    </ligand>
</feature>
<dbReference type="PANTHER" id="PTHR36447:SF2">
    <property type="entry name" value="BETA-GALACTOSIDASE YESZ"/>
    <property type="match status" value="1"/>
</dbReference>
<proteinExistence type="inferred from homology"/>
<dbReference type="AlphaFoldDB" id="A9D0J2"/>
<evidence type="ECO:0000256" key="7">
    <source>
        <dbReference type="ARBA" id="ARBA00023295"/>
    </source>
</evidence>
<dbReference type="InterPro" id="IPR029062">
    <property type="entry name" value="Class_I_gatase-like"/>
</dbReference>
<evidence type="ECO:0000256" key="6">
    <source>
        <dbReference type="ARBA" id="ARBA00022833"/>
    </source>
</evidence>
<dbReference type="STRING" id="411684.HPDFL43_02380"/>
<dbReference type="eggNOG" id="COG1874">
    <property type="taxonomic scope" value="Bacteria"/>
</dbReference>
<keyword evidence="14" id="KW-1185">Reference proteome</keyword>
<dbReference type="GO" id="GO:0004565">
    <property type="term" value="F:beta-galactosidase activity"/>
    <property type="evidence" value="ECO:0007669"/>
    <property type="project" value="UniProtKB-EC"/>
</dbReference>
<dbReference type="GO" id="GO:0046872">
    <property type="term" value="F:metal ion binding"/>
    <property type="evidence" value="ECO:0007669"/>
    <property type="project" value="UniProtKB-KW"/>
</dbReference>
<dbReference type="InterPro" id="IPR013780">
    <property type="entry name" value="Glyco_hydro_b"/>
</dbReference>
<reference evidence="13 14" key="1">
    <citation type="submission" date="2007-10" db="EMBL/GenBank/DDBJ databases">
        <authorList>
            <person name="Wagner-Dobler I."/>
            <person name="Ferriera S."/>
            <person name="Johnson J."/>
            <person name="Kravitz S."/>
            <person name="Beeson K."/>
            <person name="Sutton G."/>
            <person name="Rogers Y.-H."/>
            <person name="Friedman R."/>
            <person name="Frazier M."/>
            <person name="Venter J.C."/>
        </authorList>
    </citation>
    <scope>NUCLEOTIDE SEQUENCE [LARGE SCALE GENOMIC DNA]</scope>
    <source>
        <strain evidence="13 14">DFL-43</strain>
    </source>
</reference>
<evidence type="ECO:0000256" key="1">
    <source>
        <dbReference type="ARBA" id="ARBA00001412"/>
    </source>
</evidence>
<dbReference type="Pfam" id="PF08532">
    <property type="entry name" value="Glyco_hydro_42M"/>
    <property type="match status" value="1"/>
</dbReference>
<evidence type="ECO:0000256" key="9">
    <source>
        <dbReference type="PIRSR" id="PIRSR001084-1"/>
    </source>
</evidence>
<dbReference type="CDD" id="cd03143">
    <property type="entry name" value="A4_beta-galactosidase_middle_domain"/>
    <property type="match status" value="1"/>
</dbReference>
<dbReference type="OrthoDB" id="9800974at2"/>
<dbReference type="Proteomes" id="UP000004291">
    <property type="component" value="Chromosome"/>
</dbReference>
<evidence type="ECO:0000259" key="12">
    <source>
        <dbReference type="Pfam" id="PF08532"/>
    </source>
</evidence>
<evidence type="ECO:0000313" key="14">
    <source>
        <dbReference type="Proteomes" id="UP000004291"/>
    </source>
</evidence>
<dbReference type="EMBL" id="ABIA03000002">
    <property type="protein sequence ID" value="EDQ35007.1"/>
    <property type="molecule type" value="Genomic_DNA"/>
</dbReference>
<protein>
    <recommendedName>
        <fullName evidence="3 8">Beta-galactosidase</fullName>
        <shortName evidence="8">Beta-gal</shortName>
        <ecNumber evidence="3 8">3.2.1.23</ecNumber>
    </recommendedName>
</protein>